<name>A0AAV5A4W6_9AGAM</name>
<sequence>MSEQPLVPPFTRETAESNSNVAFKKTTLEKVKKAQALWNTKNPEKVVLAYTEDSIWRNRDLFLRGHDQIKEFLVKKWQKEKQYKLRKELFAFTDNKIAVQFWYEYYDENKKAWFRCYGLEAWNSETKLLALSGLPEDWTFESDGRMRKRQMSGNEIEINDDQRWYKGKSSDEEYDQVEITEEHW</sequence>
<proteinExistence type="predicted"/>
<evidence type="ECO:0000313" key="2">
    <source>
        <dbReference type="Proteomes" id="UP001050691"/>
    </source>
</evidence>
<dbReference type="InterPro" id="IPR009783">
    <property type="entry name" value="DUF1348"/>
</dbReference>
<keyword evidence="2" id="KW-1185">Reference proteome</keyword>
<dbReference type="SUPFAM" id="SSF54427">
    <property type="entry name" value="NTF2-like"/>
    <property type="match status" value="2"/>
</dbReference>
<evidence type="ECO:0008006" key="3">
    <source>
        <dbReference type="Google" id="ProtNLM"/>
    </source>
</evidence>
<gene>
    <name evidence="1" type="ORF">Clacol_003856</name>
</gene>
<comment type="caution">
    <text evidence="1">The sequence shown here is derived from an EMBL/GenBank/DDBJ whole genome shotgun (WGS) entry which is preliminary data.</text>
</comment>
<protein>
    <recommendedName>
        <fullName evidence="3">DUF1348-domain-containing protein</fullName>
    </recommendedName>
</protein>
<accession>A0AAV5A4W6</accession>
<dbReference type="PANTHER" id="PTHR31757:SF0">
    <property type="entry name" value="SLL0781 PROTEIN"/>
    <property type="match status" value="1"/>
</dbReference>
<dbReference type="EMBL" id="BPWL01000004">
    <property type="protein sequence ID" value="GJJ09632.1"/>
    <property type="molecule type" value="Genomic_DNA"/>
</dbReference>
<dbReference type="Gene3D" id="3.10.450.50">
    <property type="match status" value="2"/>
</dbReference>
<dbReference type="Proteomes" id="UP001050691">
    <property type="component" value="Unassembled WGS sequence"/>
</dbReference>
<organism evidence="1 2">
    <name type="scientific">Clathrus columnatus</name>
    <dbReference type="NCBI Taxonomy" id="1419009"/>
    <lineage>
        <taxon>Eukaryota</taxon>
        <taxon>Fungi</taxon>
        <taxon>Dikarya</taxon>
        <taxon>Basidiomycota</taxon>
        <taxon>Agaricomycotina</taxon>
        <taxon>Agaricomycetes</taxon>
        <taxon>Phallomycetidae</taxon>
        <taxon>Phallales</taxon>
        <taxon>Clathraceae</taxon>
        <taxon>Clathrus</taxon>
    </lineage>
</organism>
<dbReference type="PANTHER" id="PTHR31757">
    <property type="entry name" value="SLL0781 PROTEIN"/>
    <property type="match status" value="1"/>
</dbReference>
<dbReference type="Pfam" id="PF07080">
    <property type="entry name" value="DUF1348"/>
    <property type="match status" value="2"/>
</dbReference>
<evidence type="ECO:0000313" key="1">
    <source>
        <dbReference type="EMBL" id="GJJ09632.1"/>
    </source>
</evidence>
<reference evidence="1" key="1">
    <citation type="submission" date="2021-10" db="EMBL/GenBank/DDBJ databases">
        <title>De novo Genome Assembly of Clathrus columnatus (Basidiomycota, Fungi) Using Illumina and Nanopore Sequence Data.</title>
        <authorList>
            <person name="Ogiso-Tanaka E."/>
            <person name="Itagaki H."/>
            <person name="Hosoya T."/>
            <person name="Hosaka K."/>
        </authorList>
    </citation>
    <scope>NUCLEOTIDE SEQUENCE</scope>
    <source>
        <strain evidence="1">MO-923</strain>
    </source>
</reference>
<dbReference type="InterPro" id="IPR032710">
    <property type="entry name" value="NTF2-like_dom_sf"/>
</dbReference>
<dbReference type="AlphaFoldDB" id="A0AAV5A4W6"/>